<evidence type="ECO:0000313" key="1">
    <source>
        <dbReference type="EMBL" id="CAI9582690.1"/>
    </source>
</evidence>
<organism evidence="1 2">
    <name type="scientific">Staurois parvus</name>
    <dbReference type="NCBI Taxonomy" id="386267"/>
    <lineage>
        <taxon>Eukaryota</taxon>
        <taxon>Metazoa</taxon>
        <taxon>Chordata</taxon>
        <taxon>Craniata</taxon>
        <taxon>Vertebrata</taxon>
        <taxon>Euteleostomi</taxon>
        <taxon>Amphibia</taxon>
        <taxon>Batrachia</taxon>
        <taxon>Anura</taxon>
        <taxon>Neobatrachia</taxon>
        <taxon>Ranoidea</taxon>
        <taxon>Ranidae</taxon>
        <taxon>Staurois</taxon>
    </lineage>
</organism>
<evidence type="ECO:0000313" key="2">
    <source>
        <dbReference type="Proteomes" id="UP001162483"/>
    </source>
</evidence>
<protein>
    <submittedName>
        <fullName evidence="1">Uncharacterized protein</fullName>
    </submittedName>
</protein>
<keyword evidence="2" id="KW-1185">Reference proteome</keyword>
<name>A0ABN9EFA2_9NEOB</name>
<sequence length="35" mass="4016">MPVITQEGAAISLFRVQERLFTEVQPAYTAEILHR</sequence>
<comment type="caution">
    <text evidence="1">The sequence shown here is derived from an EMBL/GenBank/DDBJ whole genome shotgun (WGS) entry which is preliminary data.</text>
</comment>
<accession>A0ABN9EFA2</accession>
<proteinExistence type="predicted"/>
<dbReference type="Proteomes" id="UP001162483">
    <property type="component" value="Unassembled WGS sequence"/>
</dbReference>
<reference evidence="1" key="1">
    <citation type="submission" date="2023-05" db="EMBL/GenBank/DDBJ databases">
        <authorList>
            <person name="Stuckert A."/>
        </authorList>
    </citation>
    <scope>NUCLEOTIDE SEQUENCE</scope>
</reference>
<dbReference type="EMBL" id="CATNWA010015381">
    <property type="protein sequence ID" value="CAI9582690.1"/>
    <property type="molecule type" value="Genomic_DNA"/>
</dbReference>
<gene>
    <name evidence="1" type="ORF">SPARVUS_LOCUS9699744</name>
</gene>